<feature type="transmembrane region" description="Helical" evidence="4">
    <location>
        <begin position="156"/>
        <end position="176"/>
    </location>
</feature>
<gene>
    <name evidence="5" type="ORF">NKR19_g2520</name>
</gene>
<feature type="transmembrane region" description="Helical" evidence="4">
    <location>
        <begin position="101"/>
        <end position="119"/>
    </location>
</feature>
<feature type="transmembrane region" description="Helical" evidence="4">
    <location>
        <begin position="188"/>
        <end position="212"/>
    </location>
</feature>
<evidence type="ECO:0000313" key="6">
    <source>
        <dbReference type="Proteomes" id="UP001174691"/>
    </source>
</evidence>
<reference evidence="5" key="1">
    <citation type="submission" date="2022-07" db="EMBL/GenBank/DDBJ databases">
        <title>Fungi with potential for degradation of polypropylene.</title>
        <authorList>
            <person name="Gostincar C."/>
        </authorList>
    </citation>
    <scope>NUCLEOTIDE SEQUENCE</scope>
    <source>
        <strain evidence="5">EXF-13287</strain>
    </source>
</reference>
<comment type="caution">
    <text evidence="5">The sequence shown here is derived from an EMBL/GenBank/DDBJ whole genome shotgun (WGS) entry which is preliminary data.</text>
</comment>
<dbReference type="AlphaFoldDB" id="A0AA38VZT8"/>
<feature type="transmembrane region" description="Helical" evidence="4">
    <location>
        <begin position="323"/>
        <end position="348"/>
    </location>
</feature>
<dbReference type="EMBL" id="JANBVN010000025">
    <property type="protein sequence ID" value="KAJ9161239.1"/>
    <property type="molecule type" value="Genomic_DNA"/>
</dbReference>
<dbReference type="GO" id="GO:0022857">
    <property type="term" value="F:transmembrane transporter activity"/>
    <property type="evidence" value="ECO:0007669"/>
    <property type="project" value="InterPro"/>
</dbReference>
<keyword evidence="4" id="KW-0472">Membrane</keyword>
<feature type="transmembrane region" description="Helical" evidence="4">
    <location>
        <begin position="131"/>
        <end position="150"/>
    </location>
</feature>
<evidence type="ECO:0000256" key="4">
    <source>
        <dbReference type="SAM" id="Phobius"/>
    </source>
</evidence>
<feature type="region of interest" description="Disordered" evidence="3">
    <location>
        <begin position="1"/>
        <end position="30"/>
    </location>
</feature>
<dbReference type="InterPro" id="IPR011701">
    <property type="entry name" value="MFS"/>
</dbReference>
<dbReference type="PANTHER" id="PTHR11360:SF130">
    <property type="entry name" value="MAJOR FACILITATOR SUPERFAMILY (MFS) PROFILE DOMAIN-CONTAINING PROTEIN-RELATED"/>
    <property type="match status" value="1"/>
</dbReference>
<evidence type="ECO:0000256" key="3">
    <source>
        <dbReference type="SAM" id="MobiDB-lite"/>
    </source>
</evidence>
<proteinExistence type="inferred from homology"/>
<dbReference type="InterPro" id="IPR036259">
    <property type="entry name" value="MFS_trans_sf"/>
</dbReference>
<keyword evidence="6" id="KW-1185">Reference proteome</keyword>
<evidence type="ECO:0000256" key="1">
    <source>
        <dbReference type="ARBA" id="ARBA00004141"/>
    </source>
</evidence>
<dbReference type="PANTHER" id="PTHR11360">
    <property type="entry name" value="MONOCARBOXYLATE TRANSPORTER"/>
    <property type="match status" value="1"/>
</dbReference>
<accession>A0AA38VZT8</accession>
<comment type="subcellular location">
    <subcellularLocation>
        <location evidence="1">Membrane</location>
        <topology evidence="1">Multi-pass membrane protein</topology>
    </subcellularLocation>
</comment>
<evidence type="ECO:0000256" key="2">
    <source>
        <dbReference type="ARBA" id="ARBA00006727"/>
    </source>
</evidence>
<dbReference type="GO" id="GO:0016020">
    <property type="term" value="C:membrane"/>
    <property type="evidence" value="ECO:0007669"/>
    <property type="project" value="UniProtKB-SubCell"/>
</dbReference>
<feature type="transmembrane region" description="Helical" evidence="4">
    <location>
        <begin position="261"/>
        <end position="284"/>
    </location>
</feature>
<evidence type="ECO:0000313" key="5">
    <source>
        <dbReference type="EMBL" id="KAJ9161239.1"/>
    </source>
</evidence>
<feature type="transmembrane region" description="Helical" evidence="4">
    <location>
        <begin position="218"/>
        <end position="240"/>
    </location>
</feature>
<organism evidence="5 6">
    <name type="scientific">Coniochaeta hoffmannii</name>
    <dbReference type="NCBI Taxonomy" id="91930"/>
    <lineage>
        <taxon>Eukaryota</taxon>
        <taxon>Fungi</taxon>
        <taxon>Dikarya</taxon>
        <taxon>Ascomycota</taxon>
        <taxon>Pezizomycotina</taxon>
        <taxon>Sordariomycetes</taxon>
        <taxon>Sordariomycetidae</taxon>
        <taxon>Coniochaetales</taxon>
        <taxon>Coniochaetaceae</taxon>
        <taxon>Coniochaeta</taxon>
    </lineage>
</organism>
<dbReference type="Gene3D" id="1.20.1250.20">
    <property type="entry name" value="MFS general substrate transporter like domains"/>
    <property type="match status" value="1"/>
</dbReference>
<dbReference type="InterPro" id="IPR050327">
    <property type="entry name" value="Proton-linked_MCT"/>
</dbReference>
<name>A0AA38VZT8_9PEZI</name>
<keyword evidence="4" id="KW-0812">Transmembrane</keyword>
<keyword evidence="4" id="KW-1133">Transmembrane helix</keyword>
<dbReference type="SUPFAM" id="SSF103473">
    <property type="entry name" value="MFS general substrate transporter"/>
    <property type="match status" value="1"/>
</dbReference>
<protein>
    <submittedName>
        <fullName evidence="5">MFS general substrate transporter</fullName>
    </submittedName>
</protein>
<feature type="transmembrane region" description="Helical" evidence="4">
    <location>
        <begin position="390"/>
        <end position="412"/>
    </location>
</feature>
<feature type="transmembrane region" description="Helical" evidence="4">
    <location>
        <begin position="418"/>
        <end position="440"/>
    </location>
</feature>
<dbReference type="Pfam" id="PF07690">
    <property type="entry name" value="MFS_1"/>
    <property type="match status" value="1"/>
</dbReference>
<sequence>MAAVHDAEKSASPLDARRRSNSAASVSSRVEEAEAGDLDLDLDLDGVARVDSAFEPPDGGFVAWTQVLAGNLVNCIAWGYPATFGVYQLYYKDWLQLPQAQISWIGSVQLFLTFVACTMSGRLADAGYVKTTLAVGSFMVIFGTFMTSVATRYWQIFLAQGVCTGLGLGIMFMPPLTVINSYFKRKRALALAIAATGTGIGSVIFPATIQYLIPKVGFGWAVRVSAFVALVICTMATILLKPRLKPRRTGPWVEWSAFREGPYVLFMMGAFLTFWALYFGFFYINVYARNVVGFDTTSSVQLLLIMNGMSVPSRPVTGFLADYVLGPVNTFTIMTVIVAGMVFAWIGIHTRADMYVFAVFFGLANGAAQGVYVGALASLTKDPRKMGTRFGMVCTVVAFATLAGPPTAGAIIDKDGGRYIWAQVWAGIVIALGSCTIAMARIKSTGWRLRVKI</sequence>
<comment type="similarity">
    <text evidence="2">Belongs to the major facilitator superfamily. Monocarboxylate porter (TC 2.A.1.13) family.</text>
</comment>
<feature type="transmembrane region" description="Helical" evidence="4">
    <location>
        <begin position="354"/>
        <end position="378"/>
    </location>
</feature>
<dbReference type="Proteomes" id="UP001174691">
    <property type="component" value="Unassembled WGS sequence"/>
</dbReference>